<sequence>MKSEFMIEKFNLDSSNIAVFLQQQTEKQNAFTLLNGICQWLRAGGETKAAERLRQVTQILTEDTALMEQVSAVVCQWLCQMRLYPLFVSCGIWGREGFGREIKSRIYEKINPSFKDLNDLRDIFFVLFCQKNDVTWLQAIPIQDWIRLLDLLQQHSNERDRENVHNHLRYEGLFAIEMLAIWIAAEELEPELIRLEPSLLNADSPFVALHREVHNWVSARRKHKEYNDDHLQVMFDQCRAQIERIQRRCSSLGSTLGVAHLLTRLSQTLERLSVLMDVFQEDRLLPRRVLILCGLLAVSSAESHSATALWRQSVKLLARSITQNKSDHGEHYITRDGKEYRTMFYSAAGGGVLIAMMALFKMYLGDWIADPVWRGIAEGLNYGIGFTIIFMLHGTVATKQPAMTAARFADMVENEQGKSVNMRLAQLLIDVFRSQSIAVLGNVTLAISVACLVAMTYQYSSGQPLLTEAEITYQQKSIDPLKGALWFAAIAGVWLFFSGIISGYFDNRSNYLNLKMRLRNHPILRRILSRKMRHWFAEYWHNNYGSIMGNLCFGVLLGLTGVVGYLLNLPLDIRHVAFSSANLGYMAISGDFTWPLFLQSLGFVLLIGIVNLCVSFAIALWVSLRSLETQIDSWFDIGKCVWILIKQRPLSLFIP</sequence>
<accession>C9PSP9</accession>
<evidence type="ECO:0000256" key="1">
    <source>
        <dbReference type="ARBA" id="ARBA00004141"/>
    </source>
</evidence>
<dbReference type="GO" id="GO:0016020">
    <property type="term" value="C:membrane"/>
    <property type="evidence" value="ECO:0007669"/>
    <property type="project" value="UniProtKB-SubCell"/>
</dbReference>
<dbReference type="Proteomes" id="UP000005519">
    <property type="component" value="Unassembled WGS sequence"/>
</dbReference>
<evidence type="ECO:0000256" key="4">
    <source>
        <dbReference type="ARBA" id="ARBA00023136"/>
    </source>
</evidence>
<feature type="transmembrane region" description="Helical" evidence="5">
    <location>
        <begin position="484"/>
        <end position="505"/>
    </location>
</feature>
<proteinExistence type="predicted"/>
<dbReference type="EMBL" id="ACZR01000022">
    <property type="protein sequence ID" value="EEX49387.1"/>
    <property type="molecule type" value="Genomic_DNA"/>
</dbReference>
<comment type="subcellular location">
    <subcellularLocation>
        <location evidence="1">Membrane</location>
        <topology evidence="1">Multi-pass membrane protein</topology>
    </subcellularLocation>
</comment>
<feature type="transmembrane region" description="Helical" evidence="5">
    <location>
        <begin position="601"/>
        <end position="624"/>
    </location>
</feature>
<protein>
    <submittedName>
        <fullName evidence="6">Site-specific recombinase family protein</fullName>
    </submittedName>
</protein>
<dbReference type="Pfam" id="PF10136">
    <property type="entry name" value="SpecificRecomb"/>
    <property type="match status" value="1"/>
</dbReference>
<gene>
    <name evidence="6" type="primary">gcr</name>
    <name evidence="6" type="ORF">HMPREF0621_2023</name>
</gene>
<dbReference type="STRING" id="667128.HMPREF0621_2023"/>
<evidence type="ECO:0000256" key="5">
    <source>
        <dbReference type="SAM" id="Phobius"/>
    </source>
</evidence>
<feature type="transmembrane region" description="Helical" evidence="5">
    <location>
        <begin position="342"/>
        <end position="360"/>
    </location>
</feature>
<feature type="transmembrane region" description="Helical" evidence="5">
    <location>
        <begin position="380"/>
        <end position="398"/>
    </location>
</feature>
<evidence type="ECO:0000313" key="6">
    <source>
        <dbReference type="EMBL" id="EEX49387.1"/>
    </source>
</evidence>
<dbReference type="HOGENOM" id="CLU_023672_0_0_6"/>
<evidence type="ECO:0000256" key="2">
    <source>
        <dbReference type="ARBA" id="ARBA00022692"/>
    </source>
</evidence>
<dbReference type="PIRSF" id="PIRSF015380">
    <property type="entry name" value="Site-sp_rcmb"/>
    <property type="match status" value="1"/>
</dbReference>
<reference evidence="6 7" key="1">
    <citation type="submission" date="2009-10" db="EMBL/GenBank/DDBJ databases">
        <authorList>
            <person name="Muzny D."/>
            <person name="Qin X."/>
            <person name="Deng J."/>
            <person name="Jiang H."/>
            <person name="Liu Y."/>
            <person name="Qu J."/>
            <person name="Song X.-Z."/>
            <person name="Zhang L."/>
            <person name="Thornton R."/>
            <person name="Coyle M."/>
            <person name="Francisco L."/>
            <person name="Jackson L."/>
            <person name="Javaid M."/>
            <person name="Korchina V."/>
            <person name="Kovar C."/>
            <person name="Mata R."/>
            <person name="Mathew T."/>
            <person name="Ngo R."/>
            <person name="Nguyen L."/>
            <person name="Nguyen N."/>
            <person name="Okwuonu G."/>
            <person name="Ongeri F."/>
            <person name="Pham C."/>
            <person name="Simmons D."/>
            <person name="Wilczek-Boney K."/>
            <person name="Hale W."/>
            <person name="Jakkamsetti A."/>
            <person name="Pham P."/>
            <person name="Ruth R."/>
            <person name="San Lucas F."/>
            <person name="Warren J."/>
            <person name="Zhang J."/>
            <person name="Zhao Z."/>
            <person name="Zhou C."/>
            <person name="Zhu D."/>
            <person name="Lee S."/>
            <person name="Bess C."/>
            <person name="Blankenburg K."/>
            <person name="Forbes L."/>
            <person name="Fu Q."/>
            <person name="Gubbala S."/>
            <person name="Hirani K."/>
            <person name="Jayaseelan J.C."/>
            <person name="Lara F."/>
            <person name="Munidasa M."/>
            <person name="Palculict T."/>
            <person name="Patil S."/>
            <person name="Pu L.-L."/>
            <person name="Saada N."/>
            <person name="Tang L."/>
            <person name="Weissenberger G."/>
            <person name="Zhu Y."/>
            <person name="Hemphill L."/>
            <person name="Shang Y."/>
            <person name="Youmans B."/>
            <person name="Ayvaz T."/>
            <person name="Ross M."/>
            <person name="Santibanez J."/>
            <person name="Aqrawi P."/>
            <person name="Gross S."/>
            <person name="Joshi V."/>
            <person name="Fowler G."/>
            <person name="Nazareth L."/>
            <person name="Reid J."/>
            <person name="Worley K."/>
            <person name="Petrosino J."/>
            <person name="Highlander S."/>
            <person name="Gibbs R."/>
        </authorList>
    </citation>
    <scope>NUCLEOTIDE SEQUENCE [LARGE SCALE GENOMIC DNA]</scope>
    <source>
        <strain evidence="6 7">ATCC 43325</strain>
    </source>
</reference>
<dbReference type="InterPro" id="IPR011385">
    <property type="entry name" value="Site-sp_rcmbase"/>
</dbReference>
<organism evidence="6 7">
    <name type="scientific">Pasteurella dagmatis ATCC 43325</name>
    <dbReference type="NCBI Taxonomy" id="667128"/>
    <lineage>
        <taxon>Bacteria</taxon>
        <taxon>Pseudomonadati</taxon>
        <taxon>Pseudomonadota</taxon>
        <taxon>Gammaproteobacteria</taxon>
        <taxon>Pasteurellales</taxon>
        <taxon>Pasteurellaceae</taxon>
        <taxon>Pasteurella</taxon>
    </lineage>
</organism>
<dbReference type="AlphaFoldDB" id="C9PSP9"/>
<comment type="caution">
    <text evidence="6">The sequence shown here is derived from an EMBL/GenBank/DDBJ whole genome shotgun (WGS) entry which is preliminary data.</text>
</comment>
<evidence type="ECO:0000313" key="7">
    <source>
        <dbReference type="Proteomes" id="UP000005519"/>
    </source>
</evidence>
<keyword evidence="2 5" id="KW-0812">Transmembrane</keyword>
<evidence type="ECO:0000256" key="3">
    <source>
        <dbReference type="ARBA" id="ARBA00022989"/>
    </source>
</evidence>
<dbReference type="InterPro" id="IPR023271">
    <property type="entry name" value="Aquaporin-like"/>
</dbReference>
<feature type="transmembrane region" description="Helical" evidence="5">
    <location>
        <begin position="437"/>
        <end position="457"/>
    </location>
</feature>
<feature type="transmembrane region" description="Helical" evidence="5">
    <location>
        <begin position="547"/>
        <end position="567"/>
    </location>
</feature>
<name>C9PSP9_9PAST</name>
<keyword evidence="3 5" id="KW-1133">Transmembrane helix</keyword>
<keyword evidence="4 5" id="KW-0472">Membrane</keyword>
<dbReference type="Gene3D" id="1.20.1080.10">
    <property type="entry name" value="Glycerol uptake facilitator protein"/>
    <property type="match status" value="1"/>
</dbReference>
<keyword evidence="7" id="KW-1185">Reference proteome</keyword>